<dbReference type="SUPFAM" id="SSF55658">
    <property type="entry name" value="L9 N-domain-like"/>
    <property type="match status" value="1"/>
</dbReference>
<dbReference type="SUPFAM" id="SSF55653">
    <property type="entry name" value="Ribosomal protein L9 C-domain"/>
    <property type="match status" value="1"/>
</dbReference>
<evidence type="ECO:0000259" key="8">
    <source>
        <dbReference type="Pfam" id="PF01281"/>
    </source>
</evidence>
<dbReference type="Gene3D" id="3.40.5.10">
    <property type="entry name" value="Ribosomal protein L9, N-terminal domain"/>
    <property type="match status" value="1"/>
</dbReference>
<feature type="domain" description="Ribosomal protein L9" evidence="8">
    <location>
        <begin position="1"/>
        <end position="47"/>
    </location>
</feature>
<dbReference type="Proteomes" id="UP000721415">
    <property type="component" value="Unassembled WGS sequence"/>
</dbReference>
<dbReference type="InterPro" id="IPR020069">
    <property type="entry name" value="Ribosomal_bL9_C"/>
</dbReference>
<evidence type="ECO:0000256" key="1">
    <source>
        <dbReference type="ARBA" id="ARBA00010605"/>
    </source>
</evidence>
<evidence type="ECO:0000256" key="7">
    <source>
        <dbReference type="HAMAP-Rule" id="MF_00503"/>
    </source>
</evidence>
<dbReference type="Gene3D" id="3.10.430.100">
    <property type="entry name" value="Ribosomal protein L9, C-terminal domain"/>
    <property type="match status" value="1"/>
</dbReference>
<dbReference type="HAMAP" id="MF_00503">
    <property type="entry name" value="Ribosomal_bL9"/>
    <property type="match status" value="1"/>
</dbReference>
<keyword evidence="5 7" id="KW-0687">Ribonucleoprotein</keyword>
<evidence type="ECO:0000256" key="5">
    <source>
        <dbReference type="ARBA" id="ARBA00023274"/>
    </source>
</evidence>
<keyword evidence="11" id="KW-1185">Reference proteome</keyword>
<evidence type="ECO:0000259" key="9">
    <source>
        <dbReference type="Pfam" id="PF03948"/>
    </source>
</evidence>
<gene>
    <name evidence="7 10" type="primary">rplI</name>
    <name evidence="10" type="ORF">HZY91_10065</name>
</gene>
<comment type="function">
    <text evidence="7">Binds to the 23S rRNA.</text>
</comment>
<reference evidence="10 11" key="1">
    <citation type="submission" date="2020-07" db="EMBL/GenBank/DDBJ databases">
        <title>Facklamia lactis sp. nov., isolated from raw milk.</title>
        <authorList>
            <person name="Doll E.V."/>
            <person name="Huptas C."/>
            <person name="Staib L."/>
            <person name="Wenning M."/>
            <person name="Scherer S."/>
        </authorList>
    </citation>
    <scope>NUCLEOTIDE SEQUENCE [LARGE SCALE GENOMIC DNA]</scope>
    <source>
        <strain evidence="10 11">DSM 111018</strain>
    </source>
</reference>
<evidence type="ECO:0000256" key="6">
    <source>
        <dbReference type="ARBA" id="ARBA00035292"/>
    </source>
</evidence>
<feature type="domain" description="Large ribosomal subunit protein bL9 C-terminal" evidence="9">
    <location>
        <begin position="63"/>
        <end position="148"/>
    </location>
</feature>
<dbReference type="GO" id="GO:0005840">
    <property type="term" value="C:ribosome"/>
    <property type="evidence" value="ECO:0007669"/>
    <property type="project" value="UniProtKB-KW"/>
</dbReference>
<dbReference type="EMBL" id="JACBXQ010000006">
    <property type="protein sequence ID" value="MBG9987209.1"/>
    <property type="molecule type" value="Genomic_DNA"/>
</dbReference>
<evidence type="ECO:0000313" key="11">
    <source>
        <dbReference type="Proteomes" id="UP000721415"/>
    </source>
</evidence>
<protein>
    <recommendedName>
        <fullName evidence="6 7">Large ribosomal subunit protein bL9</fullName>
    </recommendedName>
</protein>
<accession>A0ABS0LSV1</accession>
<dbReference type="Pfam" id="PF03948">
    <property type="entry name" value="Ribosomal_L9_C"/>
    <property type="match status" value="1"/>
</dbReference>
<dbReference type="PANTHER" id="PTHR21368">
    <property type="entry name" value="50S RIBOSOMAL PROTEIN L9"/>
    <property type="match status" value="1"/>
</dbReference>
<dbReference type="InterPro" id="IPR000244">
    <property type="entry name" value="Ribosomal_bL9"/>
</dbReference>
<evidence type="ECO:0000256" key="3">
    <source>
        <dbReference type="ARBA" id="ARBA00022884"/>
    </source>
</evidence>
<proteinExistence type="inferred from homology"/>
<keyword evidence="4 7" id="KW-0689">Ribosomal protein</keyword>
<dbReference type="InterPro" id="IPR036935">
    <property type="entry name" value="Ribosomal_bL9_N_sf"/>
</dbReference>
<comment type="similarity">
    <text evidence="1 7">Belongs to the bacterial ribosomal protein bL9 family.</text>
</comment>
<name>A0ABS0LSV1_9LACT</name>
<evidence type="ECO:0000256" key="2">
    <source>
        <dbReference type="ARBA" id="ARBA00022730"/>
    </source>
</evidence>
<dbReference type="InterPro" id="IPR036791">
    <property type="entry name" value="Ribosomal_bL9_C_sf"/>
</dbReference>
<evidence type="ECO:0000313" key="10">
    <source>
        <dbReference type="EMBL" id="MBG9987209.1"/>
    </source>
</evidence>
<dbReference type="Pfam" id="PF01281">
    <property type="entry name" value="Ribosomal_L9_N"/>
    <property type="match status" value="1"/>
</dbReference>
<sequence length="152" mass="16979">MKVILLEDVRKKGKKGQIIEVSDGYANNYLIKNGLAKTADSGAISELKAHNKAKERMEAEQLEEAKILKQKIEDEGTIVTIQAKTGEDGRLFGTIPSKQIAEELNKQYKISVDKRKIDLENNLSALGFYNVEVKLHPEVVANIRVKVESNSK</sequence>
<keyword evidence="3 7" id="KW-0694">RNA-binding</keyword>
<evidence type="ECO:0000256" key="4">
    <source>
        <dbReference type="ARBA" id="ARBA00022980"/>
    </source>
</evidence>
<comment type="caution">
    <text evidence="10">The sequence shown here is derived from an EMBL/GenBank/DDBJ whole genome shotgun (WGS) entry which is preliminary data.</text>
</comment>
<dbReference type="NCBIfam" id="TIGR00158">
    <property type="entry name" value="L9"/>
    <property type="match status" value="1"/>
</dbReference>
<dbReference type="InterPro" id="IPR020070">
    <property type="entry name" value="Ribosomal_bL9_N"/>
</dbReference>
<organism evidence="10 11">
    <name type="scientific">Facklamia lactis</name>
    <dbReference type="NCBI Taxonomy" id="2749967"/>
    <lineage>
        <taxon>Bacteria</taxon>
        <taxon>Bacillati</taxon>
        <taxon>Bacillota</taxon>
        <taxon>Bacilli</taxon>
        <taxon>Lactobacillales</taxon>
        <taxon>Aerococcaceae</taxon>
        <taxon>Facklamia</taxon>
    </lineage>
</organism>
<dbReference type="InterPro" id="IPR009027">
    <property type="entry name" value="Ribosomal_bL9/RNase_H1_N"/>
</dbReference>
<dbReference type="InterPro" id="IPR020594">
    <property type="entry name" value="Ribosomal_bL9_bac/chp"/>
</dbReference>
<keyword evidence="2 7" id="KW-0699">rRNA-binding</keyword>
<dbReference type="RefSeq" id="WP_197116119.1">
    <property type="nucleotide sequence ID" value="NZ_JACBXQ010000006.1"/>
</dbReference>